<dbReference type="PANTHER" id="PTHR30237:SF4">
    <property type="entry name" value="LD-CARBOXYPEPTIDASE C-TERMINAL DOMAIN-CONTAINING PROTEIN"/>
    <property type="match status" value="1"/>
</dbReference>
<dbReference type="InterPro" id="IPR003507">
    <property type="entry name" value="S66_fam"/>
</dbReference>
<dbReference type="Gene3D" id="3.50.30.60">
    <property type="entry name" value="LD-carboxypeptidase A C-terminal domain-like"/>
    <property type="match status" value="1"/>
</dbReference>
<feature type="domain" description="LD-carboxypeptidase N-terminal" evidence="3">
    <location>
        <begin position="5"/>
        <end position="128"/>
    </location>
</feature>
<dbReference type="Pfam" id="PF17676">
    <property type="entry name" value="Peptidase_S66C"/>
    <property type="match status" value="1"/>
</dbReference>
<evidence type="ECO:0000313" key="5">
    <source>
        <dbReference type="EMBL" id="EHI69049.1"/>
    </source>
</evidence>
<dbReference type="InterPro" id="IPR040449">
    <property type="entry name" value="Peptidase_S66_N"/>
</dbReference>
<dbReference type="GO" id="GO:0004180">
    <property type="term" value="F:carboxypeptidase activity"/>
    <property type="evidence" value="ECO:0007669"/>
    <property type="project" value="UniProtKB-KW"/>
</dbReference>
<evidence type="ECO:0000256" key="2">
    <source>
        <dbReference type="ARBA" id="ARBA00022801"/>
    </source>
</evidence>
<comment type="similarity">
    <text evidence="1">Belongs to the peptidase S66 family.</text>
</comment>
<evidence type="ECO:0000259" key="4">
    <source>
        <dbReference type="Pfam" id="PF17676"/>
    </source>
</evidence>
<dbReference type="InterPro" id="IPR040921">
    <property type="entry name" value="Peptidase_S66C"/>
</dbReference>
<feature type="domain" description="LD-carboxypeptidase C-terminal" evidence="4">
    <location>
        <begin position="203"/>
        <end position="330"/>
    </location>
</feature>
<keyword evidence="6" id="KW-1185">Reference proteome</keyword>
<dbReference type="OrthoDB" id="9807329at2"/>
<evidence type="ECO:0000256" key="1">
    <source>
        <dbReference type="ARBA" id="ARBA00010233"/>
    </source>
</evidence>
<dbReference type="EMBL" id="AEUX02000007">
    <property type="protein sequence ID" value="EHI69049.1"/>
    <property type="molecule type" value="Genomic_DNA"/>
</dbReference>
<name>G5K4S6_9STRE</name>
<reference evidence="5 6" key="1">
    <citation type="journal article" date="2014" name="Int. J. Syst. Evol. Microbiol.">
        <title>Phylogenomics and the dynamic genome evolution of the genus Streptococcus.</title>
        <authorList>
            <consortium name="The Broad Institute Genome Sequencing Platform"/>
            <person name="Richards V.P."/>
            <person name="Palmer S.R."/>
            <person name="Pavinski Bitar P.D."/>
            <person name="Qin X."/>
            <person name="Weinstock G.M."/>
            <person name="Highlander S.K."/>
            <person name="Town C.D."/>
            <person name="Burne R.A."/>
            <person name="Stanhope M.J."/>
        </authorList>
    </citation>
    <scope>NUCLEOTIDE SEQUENCE [LARGE SCALE GENOMIC DNA]</scope>
    <source>
        <strain evidence="5 6">707-05</strain>
    </source>
</reference>
<sequence>MIKKVAIVSLSSGMLGEDFIQHELDLGLKRLEALGLEVSFTPNALKGIDYLKEHPEARASDLIAAFEDPSVDMILCAIGGDDTHRLSPYLFDHEALKKVVKQKVFLGFSDTTINHLMLHQLGIKTFYGQSFLADVCELESDRLPYSRAYFEELVTSGQILEIKPSPYWYEERKDFSAKALGTKRVRHLNRGFELLKGSPTFSGEILGGYLESLYQLFDHSCYDDSVAIARKYQLFPSLADLTGKILLLEISEEKPDPLLFEQMLKTLKETGIFSVISGLLVGKPIDETHKESYREILLKVVDTDIPILYNLNVGHATPRAIVPFGVMAEVDAEASVIRFKIDS</sequence>
<gene>
    <name evidence="5" type="ORF">STRIC_1813</name>
</gene>
<dbReference type="PANTHER" id="PTHR30237">
    <property type="entry name" value="MURAMOYLTETRAPEPTIDE CARBOXYPEPTIDASE"/>
    <property type="match status" value="1"/>
</dbReference>
<accession>G5K4S6</accession>
<dbReference type="RefSeq" id="WP_008090005.1">
    <property type="nucleotide sequence ID" value="NZ_AEUX02000007.1"/>
</dbReference>
<dbReference type="STRING" id="764299.STRIC_1813"/>
<evidence type="ECO:0000313" key="6">
    <source>
        <dbReference type="Proteomes" id="UP000003330"/>
    </source>
</evidence>
<organism evidence="5 6">
    <name type="scientific">Streptococcus ictaluri 707-05</name>
    <dbReference type="NCBI Taxonomy" id="764299"/>
    <lineage>
        <taxon>Bacteria</taxon>
        <taxon>Bacillati</taxon>
        <taxon>Bacillota</taxon>
        <taxon>Bacilli</taxon>
        <taxon>Lactobacillales</taxon>
        <taxon>Streptococcaceae</taxon>
        <taxon>Streptococcus</taxon>
    </lineage>
</organism>
<dbReference type="SUPFAM" id="SSF52317">
    <property type="entry name" value="Class I glutamine amidotransferase-like"/>
    <property type="match status" value="1"/>
</dbReference>
<dbReference type="Proteomes" id="UP000003330">
    <property type="component" value="Unassembled WGS sequence"/>
</dbReference>
<dbReference type="Gene3D" id="3.40.50.10740">
    <property type="entry name" value="Class I glutamine amidotransferase-like"/>
    <property type="match status" value="1"/>
</dbReference>
<evidence type="ECO:0000259" key="3">
    <source>
        <dbReference type="Pfam" id="PF02016"/>
    </source>
</evidence>
<dbReference type="SUPFAM" id="SSF141986">
    <property type="entry name" value="LD-carboxypeptidase A C-terminal domain-like"/>
    <property type="match status" value="1"/>
</dbReference>
<protein>
    <submittedName>
        <fullName evidence="5">LD-carboxypeptidase</fullName>
    </submittedName>
</protein>
<dbReference type="PIRSF" id="PIRSF028757">
    <property type="entry name" value="LD-carboxypeptidase"/>
    <property type="match status" value="1"/>
</dbReference>
<keyword evidence="2" id="KW-0378">Hydrolase</keyword>
<dbReference type="Pfam" id="PF02016">
    <property type="entry name" value="Peptidase_S66"/>
    <property type="match status" value="1"/>
</dbReference>
<dbReference type="InterPro" id="IPR029062">
    <property type="entry name" value="Class_I_gatase-like"/>
</dbReference>
<dbReference type="InterPro" id="IPR027461">
    <property type="entry name" value="Carboxypeptidase_A_C_sf"/>
</dbReference>
<dbReference type="CDD" id="cd07062">
    <property type="entry name" value="Peptidase_S66_mccF_like"/>
    <property type="match status" value="1"/>
</dbReference>
<dbReference type="eggNOG" id="COG1619">
    <property type="taxonomic scope" value="Bacteria"/>
</dbReference>
<comment type="caution">
    <text evidence="5">The sequence shown here is derived from an EMBL/GenBank/DDBJ whole genome shotgun (WGS) entry which is preliminary data.</text>
</comment>
<proteinExistence type="inferred from homology"/>
<dbReference type="InterPro" id="IPR027478">
    <property type="entry name" value="LdcA_N"/>
</dbReference>
<dbReference type="AlphaFoldDB" id="G5K4S6"/>